<keyword evidence="2" id="KW-0238">DNA-binding</keyword>
<keyword evidence="4" id="KW-0804">Transcription</keyword>
<dbReference type="InterPro" id="IPR035418">
    <property type="entry name" value="AraC-bd_2"/>
</dbReference>
<dbReference type="InterPro" id="IPR018060">
    <property type="entry name" value="HTH_AraC"/>
</dbReference>
<evidence type="ECO:0000256" key="3">
    <source>
        <dbReference type="ARBA" id="ARBA00023159"/>
    </source>
</evidence>
<keyword evidence="7" id="KW-1185">Reference proteome</keyword>
<dbReference type="EMBL" id="BSEL01000012">
    <property type="protein sequence ID" value="GLJ70539.1"/>
    <property type="molecule type" value="Genomic_DNA"/>
</dbReference>
<dbReference type="InterPro" id="IPR018062">
    <property type="entry name" value="HTH_AraC-typ_CS"/>
</dbReference>
<dbReference type="InterPro" id="IPR009057">
    <property type="entry name" value="Homeodomain-like_sf"/>
</dbReference>
<proteinExistence type="predicted"/>
<dbReference type="PROSITE" id="PS01124">
    <property type="entry name" value="HTH_ARAC_FAMILY_2"/>
    <property type="match status" value="1"/>
</dbReference>
<dbReference type="InterPro" id="IPR050204">
    <property type="entry name" value="AraC_XylS_family_regulators"/>
</dbReference>
<organism evidence="6 7">
    <name type="scientific">Nocardioides luteus</name>
    <dbReference type="NCBI Taxonomy" id="1844"/>
    <lineage>
        <taxon>Bacteria</taxon>
        <taxon>Bacillati</taxon>
        <taxon>Actinomycetota</taxon>
        <taxon>Actinomycetes</taxon>
        <taxon>Propionibacteriales</taxon>
        <taxon>Nocardioidaceae</taxon>
        <taxon>Nocardioides</taxon>
    </lineage>
</organism>
<keyword evidence="1" id="KW-0805">Transcription regulation</keyword>
<dbReference type="PANTHER" id="PTHR46796:SF12">
    <property type="entry name" value="HTH-TYPE DNA-BINDING TRANSCRIPTIONAL ACTIVATOR EUTR"/>
    <property type="match status" value="1"/>
</dbReference>
<evidence type="ECO:0000313" key="6">
    <source>
        <dbReference type="EMBL" id="GLJ70539.1"/>
    </source>
</evidence>
<dbReference type="Gene3D" id="1.10.10.60">
    <property type="entry name" value="Homeodomain-like"/>
    <property type="match status" value="1"/>
</dbReference>
<sequence length="326" mass="35149">MGVSTLARLAADRGRAVLSETQDADQVIDVCTGALRPHSLAVRQPRARLVTTLNHVQLQDASVNLLRYGAEVTVSSGDGVLDDYLLTLPVAGAGKFRYGGTETLAAPGRGVIIGPHREFEFEFDAAWDQVIVRLDRSRVEAVAAGLTGEVGAVHFDVPLAEDVMGLNGLLESAVNLVDSAAVEHRPQLIWQLEQVIIETLLLAQPNNRTPAGREDARPVSPRLRRAMDLMLDRIGEPVTVTEVAEACGTSVRSLQAGFRRELGTTPMQWLRSQRIERAHALLAGGAPGLSVTDVAFSCGFFHLGEFAAAFRSRYGVTPSAVLAERR</sequence>
<dbReference type="PANTHER" id="PTHR46796">
    <property type="entry name" value="HTH-TYPE TRANSCRIPTIONAL ACTIVATOR RHAS-RELATED"/>
    <property type="match status" value="1"/>
</dbReference>
<reference evidence="6" key="1">
    <citation type="journal article" date="2014" name="Int. J. Syst. Evol. Microbiol.">
        <title>Complete genome of a new Firmicutes species belonging to the dominant human colonic microbiota ('Ruminococcus bicirculans') reveals two chromosomes and a selective capacity to utilize plant glucans.</title>
        <authorList>
            <consortium name="NISC Comparative Sequencing Program"/>
            <person name="Wegmann U."/>
            <person name="Louis P."/>
            <person name="Goesmann A."/>
            <person name="Henrissat B."/>
            <person name="Duncan S.H."/>
            <person name="Flint H.J."/>
        </authorList>
    </citation>
    <scope>NUCLEOTIDE SEQUENCE</scope>
    <source>
        <strain evidence="6">VKM Ac-1246</strain>
    </source>
</reference>
<keyword evidence="3" id="KW-0010">Activator</keyword>
<evidence type="ECO:0000256" key="4">
    <source>
        <dbReference type="ARBA" id="ARBA00023163"/>
    </source>
</evidence>
<evidence type="ECO:0000256" key="2">
    <source>
        <dbReference type="ARBA" id="ARBA00023125"/>
    </source>
</evidence>
<evidence type="ECO:0000256" key="1">
    <source>
        <dbReference type="ARBA" id="ARBA00023015"/>
    </source>
</evidence>
<accession>A0ABQ5T2Q4</accession>
<reference evidence="6" key="2">
    <citation type="submission" date="2023-01" db="EMBL/GenBank/DDBJ databases">
        <authorList>
            <person name="Sun Q."/>
            <person name="Evtushenko L."/>
        </authorList>
    </citation>
    <scope>NUCLEOTIDE SEQUENCE</scope>
    <source>
        <strain evidence="6">VKM Ac-1246</strain>
    </source>
</reference>
<name>A0ABQ5T2Q4_9ACTN</name>
<dbReference type="PROSITE" id="PS00041">
    <property type="entry name" value="HTH_ARAC_FAMILY_1"/>
    <property type="match status" value="1"/>
</dbReference>
<dbReference type="Pfam" id="PF14525">
    <property type="entry name" value="AraC_binding_2"/>
    <property type="match status" value="1"/>
</dbReference>
<dbReference type="Pfam" id="PF12833">
    <property type="entry name" value="HTH_18"/>
    <property type="match status" value="1"/>
</dbReference>
<comment type="caution">
    <text evidence="6">The sequence shown here is derived from an EMBL/GenBank/DDBJ whole genome shotgun (WGS) entry which is preliminary data.</text>
</comment>
<feature type="domain" description="HTH araC/xylS-type" evidence="5">
    <location>
        <begin position="224"/>
        <end position="324"/>
    </location>
</feature>
<evidence type="ECO:0000259" key="5">
    <source>
        <dbReference type="PROSITE" id="PS01124"/>
    </source>
</evidence>
<dbReference type="SUPFAM" id="SSF51215">
    <property type="entry name" value="Regulatory protein AraC"/>
    <property type="match status" value="1"/>
</dbReference>
<dbReference type="InterPro" id="IPR037923">
    <property type="entry name" value="HTH-like"/>
</dbReference>
<protein>
    <submittedName>
        <fullName evidence="6">AraC family transcriptional regulator</fullName>
    </submittedName>
</protein>
<dbReference type="SMART" id="SM00342">
    <property type="entry name" value="HTH_ARAC"/>
    <property type="match status" value="1"/>
</dbReference>
<dbReference type="Proteomes" id="UP001142292">
    <property type="component" value="Unassembled WGS sequence"/>
</dbReference>
<evidence type="ECO:0000313" key="7">
    <source>
        <dbReference type="Proteomes" id="UP001142292"/>
    </source>
</evidence>
<dbReference type="SUPFAM" id="SSF46689">
    <property type="entry name" value="Homeodomain-like"/>
    <property type="match status" value="2"/>
</dbReference>
<gene>
    <name evidence="6" type="primary">eutR_2</name>
    <name evidence="6" type="ORF">GCM10017579_45750</name>
</gene>